<dbReference type="Pfam" id="PF00535">
    <property type="entry name" value="Glycos_transf_2"/>
    <property type="match status" value="1"/>
</dbReference>
<dbReference type="EMBL" id="JACOQL010000008">
    <property type="protein sequence ID" value="MBC9248530.1"/>
    <property type="molecule type" value="Genomic_DNA"/>
</dbReference>
<protein>
    <submittedName>
        <fullName evidence="2">Glycosyltransferase family 2 protein</fullName>
    </submittedName>
</protein>
<dbReference type="SUPFAM" id="SSF53448">
    <property type="entry name" value="Nucleotide-diphospho-sugar transferases"/>
    <property type="match status" value="1"/>
</dbReference>
<evidence type="ECO:0000313" key="2">
    <source>
        <dbReference type="EMBL" id="MBC9248530.1"/>
    </source>
</evidence>
<feature type="domain" description="Glycosyltransferase 2-like" evidence="1">
    <location>
        <begin position="6"/>
        <end position="138"/>
    </location>
</feature>
<evidence type="ECO:0000313" key="3">
    <source>
        <dbReference type="Proteomes" id="UP000608594"/>
    </source>
</evidence>
<reference evidence="2" key="1">
    <citation type="submission" date="2020-08" db="EMBL/GenBank/DDBJ databases">
        <title>Paracoccus amoyensis sp. nov., isolated from the surface seawater at coast of Xiamen, Fujian.</title>
        <authorList>
            <person name="Lyu L."/>
        </authorList>
    </citation>
    <scope>NUCLEOTIDE SEQUENCE</scope>
    <source>
        <strain evidence="2">11-3</strain>
    </source>
</reference>
<evidence type="ECO:0000259" key="1">
    <source>
        <dbReference type="Pfam" id="PF00535"/>
    </source>
</evidence>
<gene>
    <name evidence="2" type="ORF">H4P12_17855</name>
</gene>
<proteinExistence type="predicted"/>
<dbReference type="AlphaFoldDB" id="A0A926JDT0"/>
<dbReference type="PANTHER" id="PTHR43179">
    <property type="entry name" value="RHAMNOSYLTRANSFERASE WBBL"/>
    <property type="match status" value="1"/>
</dbReference>
<name>A0A926JDT0_9RHOB</name>
<comment type="caution">
    <text evidence="2">The sequence shown here is derived from an EMBL/GenBank/DDBJ whole genome shotgun (WGS) entry which is preliminary data.</text>
</comment>
<dbReference type="Proteomes" id="UP000608594">
    <property type="component" value="Unassembled WGS sequence"/>
</dbReference>
<dbReference type="InterPro" id="IPR029044">
    <property type="entry name" value="Nucleotide-diphossugar_trans"/>
</dbReference>
<sequence length="324" mass="35262">MLPRISVSIINYRTADMTLDCVRSVLADIARANLNPDAIQIVVVDNKSGDGSAERIEGWIAAQSPPVPVTLVKATENSGYSGGHNRGMAAVRAESYLILNSDALLKPGFFTALTDTMARHPDAGLIVPRLEGEDGVGQINCFRFAGPASELIRGAATGPVTKLLKRHEVALTLAPPDDQIEWASFACILLNGRMVDAIGPMDEGYFLYYEDSEYCLRARRAGWRLVRAPDAVAIHFRGGSGPVKELAKAKKRAPEYYYRSRSRFMTQAHGKAGLLAANLAWYLGRGIAQMRRLLGKPVPQATENETRDLWIGAGSPLAPFRPKG</sequence>
<accession>A0A926JDT0</accession>
<dbReference type="InterPro" id="IPR001173">
    <property type="entry name" value="Glyco_trans_2-like"/>
</dbReference>
<keyword evidence="3" id="KW-1185">Reference proteome</keyword>
<organism evidence="2 3">
    <name type="scientific">Paracoccus amoyensis</name>
    <dbReference type="NCBI Taxonomy" id="2760093"/>
    <lineage>
        <taxon>Bacteria</taxon>
        <taxon>Pseudomonadati</taxon>
        <taxon>Pseudomonadota</taxon>
        <taxon>Alphaproteobacteria</taxon>
        <taxon>Rhodobacterales</taxon>
        <taxon>Paracoccaceae</taxon>
        <taxon>Paracoccus</taxon>
    </lineage>
</organism>
<dbReference type="PANTHER" id="PTHR43179:SF7">
    <property type="entry name" value="RHAMNOSYLTRANSFERASE WBBL"/>
    <property type="match status" value="1"/>
</dbReference>
<dbReference type="Gene3D" id="3.90.550.10">
    <property type="entry name" value="Spore Coat Polysaccharide Biosynthesis Protein SpsA, Chain A"/>
    <property type="match status" value="1"/>
</dbReference>
<dbReference type="RefSeq" id="WP_187794993.1">
    <property type="nucleotide sequence ID" value="NZ_JACOQL010000008.1"/>
</dbReference>
<dbReference type="CDD" id="cd04186">
    <property type="entry name" value="GT_2_like_c"/>
    <property type="match status" value="1"/>
</dbReference>